<evidence type="ECO:0000313" key="1">
    <source>
        <dbReference type="EMBL" id="EDO33799.1"/>
    </source>
</evidence>
<dbReference type="EMBL" id="DS469756">
    <property type="protein sequence ID" value="EDO33799.1"/>
    <property type="molecule type" value="Genomic_DNA"/>
</dbReference>
<dbReference type="PhylomeDB" id="A7SR46"/>
<dbReference type="PANTHER" id="PTHR23409">
    <property type="entry name" value="RIBONUCLEOSIDE-DIPHOSPHATE REDUCTASE SMALL CHAIN"/>
    <property type="match status" value="1"/>
</dbReference>
<dbReference type="Proteomes" id="UP000001593">
    <property type="component" value="Unassembled WGS sequence"/>
</dbReference>
<dbReference type="eggNOG" id="ENOG502R501">
    <property type="taxonomic scope" value="Eukaryota"/>
</dbReference>
<dbReference type="AlphaFoldDB" id="A7SR46"/>
<dbReference type="OMA" id="MFEGRES"/>
<dbReference type="GO" id="GO:0009263">
    <property type="term" value="P:deoxyribonucleotide biosynthetic process"/>
    <property type="evidence" value="ECO:0000318"/>
    <property type="project" value="GO_Central"/>
</dbReference>
<organism evidence="1 2">
    <name type="scientific">Nematostella vectensis</name>
    <name type="common">Starlet sea anemone</name>
    <dbReference type="NCBI Taxonomy" id="45351"/>
    <lineage>
        <taxon>Eukaryota</taxon>
        <taxon>Metazoa</taxon>
        <taxon>Cnidaria</taxon>
        <taxon>Anthozoa</taxon>
        <taxon>Hexacorallia</taxon>
        <taxon>Actiniaria</taxon>
        <taxon>Edwardsiidae</taxon>
        <taxon>Nematostella</taxon>
    </lineage>
</organism>
<reference evidence="1 2" key="1">
    <citation type="journal article" date="2007" name="Science">
        <title>Sea anemone genome reveals ancestral eumetazoan gene repertoire and genomic organization.</title>
        <authorList>
            <person name="Putnam N.H."/>
            <person name="Srivastava M."/>
            <person name="Hellsten U."/>
            <person name="Dirks B."/>
            <person name="Chapman J."/>
            <person name="Salamov A."/>
            <person name="Terry A."/>
            <person name="Shapiro H."/>
            <person name="Lindquist E."/>
            <person name="Kapitonov V.V."/>
            <person name="Jurka J."/>
            <person name="Genikhovich G."/>
            <person name="Grigoriev I.V."/>
            <person name="Lucas S.M."/>
            <person name="Steele R.E."/>
            <person name="Finnerty J.R."/>
            <person name="Technau U."/>
            <person name="Martindale M.Q."/>
            <person name="Rokhsar D.S."/>
        </authorList>
    </citation>
    <scope>NUCLEOTIDE SEQUENCE [LARGE SCALE GENOMIC DNA]</scope>
    <source>
        <strain evidence="2">CH2 X CH6</strain>
    </source>
</reference>
<dbReference type="PANTHER" id="PTHR23409:SF21">
    <property type="entry name" value="CAPSID PROTEIN"/>
    <property type="match status" value="1"/>
</dbReference>
<accession>A7SR46</accession>
<dbReference type="InParanoid" id="A7SR46"/>
<evidence type="ECO:0000313" key="2">
    <source>
        <dbReference type="Proteomes" id="UP000001593"/>
    </source>
</evidence>
<dbReference type="GO" id="GO:0004748">
    <property type="term" value="F:ribonucleoside-diphosphate reductase activity, thioredoxin disulfide as acceptor"/>
    <property type="evidence" value="ECO:0000318"/>
    <property type="project" value="GO_Central"/>
</dbReference>
<sequence length="344" mass="37472">MSVNPFSTVCANQGIDLFSVPNTDGTLAMGKWSHYAPAETITRDKILFYVPAGGDYVALEKTQLHLTIQIRKLDGAALDADQKVGFVNFPLATLIKQITLHLNGTLVCSQTDTSAYRGYVEALTSYTKQAQDTALSAGLWARDIPGAGAMESYDATAAGTNKGFVERATYTALGVNVGLHGVLHTELFQSDRYLPDGVSIKLKLDLNPDAFVLMSENQNEIVRIVDAQLSLFHVVPTSTLRLSVEGRLMGAKKASPSEEGVVHSAAPETVKFPVRPLIIKTREIPRGLRSTKLQDVFVGDRPNRIFVAFVDSEGYNGSYRHNPFHFPTSMLSAIKVVVDGIEMP</sequence>
<dbReference type="GO" id="GO:0005829">
    <property type="term" value="C:cytosol"/>
    <property type="evidence" value="ECO:0000318"/>
    <property type="project" value="GO_Central"/>
</dbReference>
<dbReference type="HOGENOM" id="CLU_941106_0_0_1"/>
<protein>
    <submittedName>
        <fullName evidence="1">Uncharacterized protein</fullName>
    </submittedName>
</protein>
<proteinExistence type="predicted"/>
<gene>
    <name evidence="1" type="ORF">NEMVEDRAFT_v1g128441</name>
</gene>
<feature type="non-terminal residue" evidence="1">
    <location>
        <position position="344"/>
    </location>
</feature>
<keyword evidence="2" id="KW-1185">Reference proteome</keyword>
<dbReference type="STRING" id="45351.A7SR46"/>
<name>A7SR46_NEMVE</name>
<dbReference type="InterPro" id="IPR000358">
    <property type="entry name" value="RNR_small_fam"/>
</dbReference>